<comment type="caution">
    <text evidence="10">The sequence shown here is derived from an EMBL/GenBank/DDBJ whole genome shotgun (WGS) entry which is preliminary data.</text>
</comment>
<feature type="domain" description="Siroheme decarboxylase NirL-like HTH" evidence="9">
    <location>
        <begin position="8"/>
        <end position="53"/>
    </location>
</feature>
<accession>A0ABV5ZB33</accession>
<dbReference type="EC" id="4.1.1.111" evidence="5"/>
<evidence type="ECO:0000256" key="2">
    <source>
        <dbReference type="ARBA" id="ARBA00023444"/>
    </source>
</evidence>
<dbReference type="Proteomes" id="UP001589628">
    <property type="component" value="Unassembled WGS sequence"/>
</dbReference>
<feature type="domain" description="Siroheme decarboxylase AsnC-like ligand binding" evidence="8">
    <location>
        <begin position="70"/>
        <end position="141"/>
    </location>
</feature>
<dbReference type="InterPro" id="IPR036388">
    <property type="entry name" value="WH-like_DNA-bd_sf"/>
</dbReference>
<evidence type="ECO:0000256" key="1">
    <source>
        <dbReference type="ARBA" id="ARBA00023239"/>
    </source>
</evidence>
<evidence type="ECO:0000313" key="10">
    <source>
        <dbReference type="EMBL" id="MFB9885823.1"/>
    </source>
</evidence>
<sequence>MATLDEIDLRLINNYQQGFPLCHRPYAEVGQLLGIAEAEVIARIRRLLDDGILSRFGPLYDIAAMGGEFTLCALQVPEERFEEVSAQVNACAEVAHNYARAHRLNMWFVTACESPAHTQATLALIEQATGLRVYPFPKQEEFYVGLYLEAKAELLSPAQPVSTQGARHG</sequence>
<dbReference type="Gene3D" id="3.30.70.3460">
    <property type="match status" value="1"/>
</dbReference>
<evidence type="ECO:0000256" key="6">
    <source>
        <dbReference type="ARBA" id="ARBA00045291"/>
    </source>
</evidence>
<dbReference type="PANTHER" id="PTHR43413:SF1">
    <property type="entry name" value="SIROHEME DECARBOXYLASE NIRL SUBUNIT"/>
    <property type="match status" value="1"/>
</dbReference>
<evidence type="ECO:0000313" key="11">
    <source>
        <dbReference type="Proteomes" id="UP001589628"/>
    </source>
</evidence>
<evidence type="ECO:0000256" key="5">
    <source>
        <dbReference type="ARBA" id="ARBA00023471"/>
    </source>
</evidence>
<evidence type="ECO:0000259" key="9">
    <source>
        <dbReference type="Pfam" id="PF22451"/>
    </source>
</evidence>
<dbReference type="Pfam" id="PF17805">
    <property type="entry name" value="AsnC_trans_reg2"/>
    <property type="match status" value="1"/>
</dbReference>
<dbReference type="Pfam" id="PF22451">
    <property type="entry name" value="NirdL-like_HTH"/>
    <property type="match status" value="1"/>
</dbReference>
<keyword evidence="1" id="KW-0456">Lyase</keyword>
<dbReference type="PANTHER" id="PTHR43413">
    <property type="entry name" value="TRANSCRIPTIONAL REGULATOR, ASNC FAMILY"/>
    <property type="match status" value="1"/>
</dbReference>
<dbReference type="InterPro" id="IPR053953">
    <property type="entry name" value="NirdL-like_HTH"/>
</dbReference>
<comment type="pathway">
    <text evidence="2">Porphyrin-containing compound metabolism.</text>
</comment>
<dbReference type="Gene3D" id="1.10.10.10">
    <property type="entry name" value="Winged helix-like DNA-binding domain superfamily/Winged helix DNA-binding domain"/>
    <property type="match status" value="1"/>
</dbReference>
<dbReference type="InterPro" id="IPR050684">
    <property type="entry name" value="HTH-Siroheme_Decarb"/>
</dbReference>
<gene>
    <name evidence="10" type="ORF">ACFFLH_05325</name>
</gene>
<evidence type="ECO:0000259" key="8">
    <source>
        <dbReference type="Pfam" id="PF17805"/>
    </source>
</evidence>
<dbReference type="EMBL" id="JBHLZN010000001">
    <property type="protein sequence ID" value="MFB9885823.1"/>
    <property type="molecule type" value="Genomic_DNA"/>
</dbReference>
<proteinExistence type="inferred from homology"/>
<comment type="subunit">
    <text evidence="4">Probably forms a complex composed of NirD, NirL, NirG and NirH. All proteins are required for the total conversion of siroheme to didecarboxysiroheme.</text>
</comment>
<comment type="function">
    <text evidence="6">Involved in heme d1 biosynthesis. Catalyzes the decarboxylation of siroheme into didecarboxysiroheme.</text>
</comment>
<dbReference type="RefSeq" id="WP_051527838.1">
    <property type="nucleotide sequence ID" value="NZ_JBHLZN010000001.1"/>
</dbReference>
<reference evidence="10 11" key="1">
    <citation type="submission" date="2024-09" db="EMBL/GenBank/DDBJ databases">
        <authorList>
            <person name="Sun Q."/>
            <person name="Mori K."/>
        </authorList>
    </citation>
    <scope>NUCLEOTIDE SEQUENCE [LARGE SCALE GENOMIC DNA]</scope>
    <source>
        <strain evidence="10 11">ATCC 51285</strain>
    </source>
</reference>
<evidence type="ECO:0000256" key="7">
    <source>
        <dbReference type="ARBA" id="ARBA00048470"/>
    </source>
</evidence>
<organism evidence="10 11">
    <name type="scientific">Balneatrix alpica</name>
    <dbReference type="NCBI Taxonomy" id="75684"/>
    <lineage>
        <taxon>Bacteria</taxon>
        <taxon>Pseudomonadati</taxon>
        <taxon>Pseudomonadota</taxon>
        <taxon>Gammaproteobacteria</taxon>
        <taxon>Oceanospirillales</taxon>
        <taxon>Balneatrichaceae</taxon>
        <taxon>Balneatrix</taxon>
    </lineage>
</organism>
<evidence type="ECO:0000256" key="3">
    <source>
        <dbReference type="ARBA" id="ARBA00023457"/>
    </source>
</evidence>
<keyword evidence="11" id="KW-1185">Reference proteome</keyword>
<comment type="similarity">
    <text evidence="3">Belongs to the Ahb/Nir family.</text>
</comment>
<name>A0ABV5ZB33_9GAMM</name>
<protein>
    <recommendedName>
        <fullName evidence="5">siroheme decarboxylase</fullName>
        <ecNumber evidence="5">4.1.1.111</ecNumber>
    </recommendedName>
</protein>
<dbReference type="InterPro" id="IPR040523">
    <property type="entry name" value="AsnC_trans_reg2"/>
</dbReference>
<evidence type="ECO:0000256" key="4">
    <source>
        <dbReference type="ARBA" id="ARBA00023465"/>
    </source>
</evidence>
<comment type="catalytic activity">
    <reaction evidence="7">
        <text>siroheme + 2 H(+) = 12,18-didecarboxysiroheme + 2 CO2</text>
        <dbReference type="Rhea" id="RHEA:19093"/>
        <dbReference type="ChEBI" id="CHEBI:15378"/>
        <dbReference type="ChEBI" id="CHEBI:16526"/>
        <dbReference type="ChEBI" id="CHEBI:60052"/>
        <dbReference type="ChEBI" id="CHEBI:140497"/>
        <dbReference type="EC" id="4.1.1.111"/>
    </reaction>
</comment>